<feature type="site" description="Interaction with substrate rRNA" evidence="9">
    <location>
        <position position="106"/>
    </location>
</feature>
<dbReference type="InterPro" id="IPR005304">
    <property type="entry name" value="Rbsml_bgen_MeTrfase_EMG1/NEP1"/>
</dbReference>
<dbReference type="SUPFAM" id="SSF75217">
    <property type="entry name" value="alpha/beta knot"/>
    <property type="match status" value="1"/>
</dbReference>
<evidence type="ECO:0000256" key="2">
    <source>
        <dbReference type="ARBA" id="ARBA00022517"/>
    </source>
</evidence>
<dbReference type="HAMAP" id="MF_00554">
    <property type="entry name" value="NEP1"/>
    <property type="match status" value="1"/>
</dbReference>
<dbReference type="GO" id="GO:0070037">
    <property type="term" value="F:rRNA (pseudouridine) methyltransferase activity"/>
    <property type="evidence" value="ECO:0007669"/>
    <property type="project" value="UniProtKB-UniRule"/>
</dbReference>
<feature type="binding site" evidence="9">
    <location>
        <position position="182"/>
    </location>
    <ligand>
        <name>S-adenosyl-L-methionine</name>
        <dbReference type="ChEBI" id="CHEBI:59789"/>
    </ligand>
</feature>
<dbReference type="InterPro" id="IPR023503">
    <property type="entry name" value="Ribosome_NEP1_arc"/>
</dbReference>
<evidence type="ECO:0000256" key="6">
    <source>
        <dbReference type="ARBA" id="ARBA00022691"/>
    </source>
</evidence>
<comment type="similarity">
    <text evidence="1 9">Belongs to the class IV-like SAM-binding methyltransferase superfamily. RNA methyltransferase NEP1 family.</text>
</comment>
<feature type="site" description="Stabilizes Arg-xx" evidence="9">
    <location>
        <position position="64"/>
    </location>
</feature>
<comment type="subunit">
    <text evidence="9">Homodimer.</text>
</comment>
<keyword evidence="7 9" id="KW-0699">rRNA-binding</keyword>
<keyword evidence="8 9" id="KW-0694">RNA-binding</keyword>
<keyword evidence="3 9" id="KW-0698">rRNA processing</keyword>
<dbReference type="KEGG" id="thel:IG193_05270"/>
<feature type="binding site" evidence="9">
    <location>
        <begin position="203"/>
        <end position="208"/>
    </location>
    <ligand>
        <name>S-adenosyl-L-methionine</name>
        <dbReference type="ChEBI" id="CHEBI:59789"/>
    </ligand>
</feature>
<dbReference type="GO" id="GO:0070475">
    <property type="term" value="P:rRNA base methylation"/>
    <property type="evidence" value="ECO:0007669"/>
    <property type="project" value="InterPro"/>
</dbReference>
<organism evidence="10 11">
    <name type="scientific">Infirmifilum lucidum</name>
    <dbReference type="NCBI Taxonomy" id="2776706"/>
    <lineage>
        <taxon>Archaea</taxon>
        <taxon>Thermoproteota</taxon>
        <taxon>Thermoprotei</taxon>
        <taxon>Thermofilales</taxon>
        <taxon>Thermofilaceae</taxon>
        <taxon>Infirmifilum</taxon>
    </lineage>
</organism>
<keyword evidence="11" id="KW-1185">Reference proteome</keyword>
<evidence type="ECO:0000256" key="7">
    <source>
        <dbReference type="ARBA" id="ARBA00022730"/>
    </source>
</evidence>
<evidence type="ECO:0000256" key="8">
    <source>
        <dbReference type="ARBA" id="ARBA00022884"/>
    </source>
</evidence>
<dbReference type="InParanoid" id="A0A7L9FGQ8"/>
<evidence type="ECO:0000256" key="3">
    <source>
        <dbReference type="ARBA" id="ARBA00022552"/>
    </source>
</evidence>
<feature type="site" description="Interaction with substrate rRNA" evidence="9">
    <location>
        <position position="62"/>
    </location>
</feature>
<dbReference type="PANTHER" id="PTHR12636">
    <property type="entry name" value="NEP1/MRA1"/>
    <property type="match status" value="1"/>
</dbReference>
<dbReference type="AlphaFoldDB" id="A0A7L9FGQ8"/>
<comment type="catalytic activity">
    <reaction evidence="9">
        <text>a pseudouridine in rRNA + S-adenosyl-L-methionine = an N(1)-methylpseudouridine in rRNA + S-adenosyl-L-homocysteine + H(+)</text>
        <dbReference type="Rhea" id="RHEA:46696"/>
        <dbReference type="Rhea" id="RHEA-COMP:11634"/>
        <dbReference type="Rhea" id="RHEA-COMP:13933"/>
        <dbReference type="ChEBI" id="CHEBI:15378"/>
        <dbReference type="ChEBI" id="CHEBI:57856"/>
        <dbReference type="ChEBI" id="CHEBI:59789"/>
        <dbReference type="ChEBI" id="CHEBI:65314"/>
        <dbReference type="ChEBI" id="CHEBI:74890"/>
    </reaction>
</comment>
<comment type="function">
    <text evidence="9">Methyltransferase involved in ribosomal biogenesis. Specifically catalyzes the N1-methylation of the pseudouridine corresponding to position 914 in M.jannaschii 16S rRNA.</text>
</comment>
<evidence type="ECO:0000256" key="9">
    <source>
        <dbReference type="HAMAP-Rule" id="MF_00554"/>
    </source>
</evidence>
<evidence type="ECO:0000256" key="4">
    <source>
        <dbReference type="ARBA" id="ARBA00022603"/>
    </source>
</evidence>
<keyword evidence="5 9" id="KW-0808">Transferase</keyword>
<sequence length="230" mass="26080">MREVYLILADAAVELVPPEIRRHPAVLTNASRRGKSPAEILLDKSIHYPAMKRLKDHEKRGRPDIVHVCLLNAHSSRLNREGLLRVIIHTIRGEVIEIDPMTRIPRNYLRFTGVMEQLLVKGRVPPKGDTVLMRRLGSRLRDEIRNRGIDFVVLLNEGGTLITPRRLAETLAAHERPAFVVGAFPRGDFSEEVYGVVDQVYSLGNMLLDAWYVVSRIIASLEDVVGVWDK</sequence>
<feature type="site" description="Interaction with substrate rRNA" evidence="9">
    <location>
        <position position="110"/>
    </location>
</feature>
<keyword evidence="4 9" id="KW-0489">Methyltransferase</keyword>
<reference evidence="10 11" key="1">
    <citation type="submission" date="2020-10" db="EMBL/GenBank/DDBJ databases">
        <title>Thermofilum lucidum 3507LT sp. nov. a novel member of Thermofilaceae family isolated from Chile hot spring, and proposal of description order Thermofilales.</title>
        <authorList>
            <person name="Zayulina K.S."/>
            <person name="Elcheninov A.G."/>
            <person name="Toshchakov S.V."/>
            <person name="Kublanov I.V."/>
        </authorList>
    </citation>
    <scope>NUCLEOTIDE SEQUENCE [LARGE SCALE GENOMIC DNA]</scope>
    <source>
        <strain evidence="10 11">3507LT</strain>
    </source>
</reference>
<dbReference type="InterPro" id="IPR029028">
    <property type="entry name" value="Alpha/beta_knot_MTases"/>
</dbReference>
<name>A0A7L9FGQ8_9CREN</name>
<feature type="binding site" evidence="9">
    <location>
        <position position="187"/>
    </location>
    <ligand>
        <name>S-adenosyl-L-methionine</name>
        <dbReference type="ChEBI" id="CHEBI:59789"/>
    </ligand>
</feature>
<dbReference type="InterPro" id="IPR029026">
    <property type="entry name" value="tRNA_m1G_MTases_N"/>
</dbReference>
<dbReference type="RefSeq" id="WP_192818165.1">
    <property type="nucleotide sequence ID" value="NZ_CP062310.1"/>
</dbReference>
<proteinExistence type="inferred from homology"/>
<evidence type="ECO:0000313" key="10">
    <source>
        <dbReference type="EMBL" id="QOJ78193.1"/>
    </source>
</evidence>
<accession>A0A7L9FGQ8</accession>
<dbReference type="EC" id="2.1.1.-" evidence="9"/>
<feature type="site" description="Interaction with substrate rRNA" evidence="9">
    <location>
        <position position="103"/>
    </location>
</feature>
<evidence type="ECO:0000313" key="11">
    <source>
        <dbReference type="Proteomes" id="UP000594121"/>
    </source>
</evidence>
<dbReference type="GeneID" id="59149284"/>
<dbReference type="GO" id="GO:0019843">
    <property type="term" value="F:rRNA binding"/>
    <property type="evidence" value="ECO:0007669"/>
    <property type="project" value="UniProtKB-UniRule"/>
</dbReference>
<keyword evidence="2 9" id="KW-0690">Ribosome biogenesis</keyword>
<dbReference type="EMBL" id="CP062310">
    <property type="protein sequence ID" value="QOJ78193.1"/>
    <property type="molecule type" value="Genomic_DNA"/>
</dbReference>
<evidence type="ECO:0000256" key="5">
    <source>
        <dbReference type="ARBA" id="ARBA00022679"/>
    </source>
</evidence>
<protein>
    <recommendedName>
        <fullName evidence="9">Ribosomal RNA small subunit methyltransferase Nep1</fullName>
        <ecNumber evidence="9">2.1.1.-</ecNumber>
    </recommendedName>
    <alternativeName>
        <fullName evidence="9">16S rRNA (pseudouridine-N1-)-methyltransferase Nep1</fullName>
    </alternativeName>
</protein>
<dbReference type="Gene3D" id="3.40.1280.10">
    <property type="match status" value="1"/>
</dbReference>
<dbReference type="FunCoup" id="A0A7L9FGQ8">
    <property type="interactions" value="135"/>
</dbReference>
<gene>
    <name evidence="9" type="primary">nep1</name>
    <name evidence="10" type="ORF">IG193_05270</name>
</gene>
<dbReference type="Proteomes" id="UP000594121">
    <property type="component" value="Chromosome"/>
</dbReference>
<keyword evidence="6 9" id="KW-0949">S-adenosyl-L-methionine</keyword>
<evidence type="ECO:0000256" key="1">
    <source>
        <dbReference type="ARBA" id="ARBA00008115"/>
    </source>
</evidence>
<dbReference type="PANTHER" id="PTHR12636:SF5">
    <property type="entry name" value="RIBOSOMAL RNA SMALL SUBUNIT METHYLTRANSFERASE NEP1"/>
    <property type="match status" value="1"/>
</dbReference>
<dbReference type="Pfam" id="PF03587">
    <property type="entry name" value="EMG1"/>
    <property type="match status" value="1"/>
</dbReference>
<dbReference type="CDD" id="cd18088">
    <property type="entry name" value="Nep1-like"/>
    <property type="match status" value="1"/>
</dbReference>